<evidence type="ECO:0000313" key="14">
    <source>
        <dbReference type="Proteomes" id="UP000196027"/>
    </source>
</evidence>
<feature type="binding site" evidence="10">
    <location>
        <position position="171"/>
    </location>
    <ligand>
        <name>UDP-N-acetyl-alpha-D-glucosamine</name>
        <dbReference type="ChEBI" id="CHEBI:57705"/>
    </ligand>
</feature>
<protein>
    <recommendedName>
        <fullName evidence="10">UDP-N-acetylglucosamine--N-acetylmuramyl-(pentapeptide) pyrophosphoryl-undecaprenol N-acetylglucosamine transferase</fullName>
        <ecNumber evidence="10">2.4.1.227</ecNumber>
    </recommendedName>
    <alternativeName>
        <fullName evidence="10">Undecaprenyl-PP-MurNAc-pentapeptide-UDPGlcNAc GlcNAc transferase</fullName>
    </alternativeName>
</protein>
<dbReference type="GO" id="GO:0050511">
    <property type="term" value="F:undecaprenyldiphospho-muramoylpentapeptide beta-N-acetylglucosaminyltransferase activity"/>
    <property type="evidence" value="ECO:0007669"/>
    <property type="project" value="UniProtKB-UniRule"/>
</dbReference>
<proteinExistence type="inferred from homology"/>
<keyword evidence="6 10" id="KW-0573">Peptidoglycan synthesis</keyword>
<evidence type="ECO:0000256" key="2">
    <source>
        <dbReference type="ARBA" id="ARBA00022618"/>
    </source>
</evidence>
<keyword evidence="3 10" id="KW-0328">Glycosyltransferase</keyword>
<feature type="domain" description="Glycosyltransferase family 28 N-terminal" evidence="11">
    <location>
        <begin position="8"/>
        <end position="144"/>
    </location>
</feature>
<evidence type="ECO:0000259" key="12">
    <source>
        <dbReference type="Pfam" id="PF04101"/>
    </source>
</evidence>
<evidence type="ECO:0000256" key="7">
    <source>
        <dbReference type="ARBA" id="ARBA00023136"/>
    </source>
</evidence>
<dbReference type="AlphaFoldDB" id="A0A1Y0IDU8"/>
<evidence type="ECO:0000256" key="9">
    <source>
        <dbReference type="ARBA" id="ARBA00023316"/>
    </source>
</evidence>
<keyword evidence="2 10" id="KW-0132">Cell division</keyword>
<dbReference type="EMBL" id="CP021425">
    <property type="protein sequence ID" value="ARU58692.1"/>
    <property type="molecule type" value="Genomic_DNA"/>
</dbReference>
<dbReference type="GO" id="GO:0005975">
    <property type="term" value="P:carbohydrate metabolic process"/>
    <property type="evidence" value="ECO:0007669"/>
    <property type="project" value="InterPro"/>
</dbReference>
<dbReference type="GO" id="GO:0071555">
    <property type="term" value="P:cell wall organization"/>
    <property type="evidence" value="ECO:0007669"/>
    <property type="project" value="UniProtKB-KW"/>
</dbReference>
<dbReference type="KEGG" id="ome:OLMES_4697"/>
<feature type="binding site" evidence="10">
    <location>
        <position position="298"/>
    </location>
    <ligand>
        <name>UDP-N-acetyl-alpha-D-glucosamine</name>
        <dbReference type="ChEBI" id="CHEBI:57705"/>
    </ligand>
</feature>
<feature type="binding site" evidence="10">
    <location>
        <begin position="15"/>
        <end position="17"/>
    </location>
    <ligand>
        <name>UDP-N-acetyl-alpha-D-glucosamine</name>
        <dbReference type="ChEBI" id="CHEBI:57705"/>
    </ligand>
</feature>
<dbReference type="Gene3D" id="3.40.50.2000">
    <property type="entry name" value="Glycogen Phosphorylase B"/>
    <property type="match status" value="2"/>
</dbReference>
<dbReference type="GO" id="GO:0051991">
    <property type="term" value="F:UDP-N-acetyl-D-glucosamine:N-acetylmuramoyl-L-alanyl-D-glutamyl-meso-2,6-diaminopimelyl-D-alanyl-D-alanine-diphosphoundecaprenol 4-beta-N-acetylglucosaminlytransferase activity"/>
    <property type="evidence" value="ECO:0007669"/>
    <property type="project" value="RHEA"/>
</dbReference>
<keyword evidence="8 10" id="KW-0131">Cell cycle</keyword>
<keyword evidence="5 10" id="KW-0133">Cell shape</keyword>
<keyword evidence="14" id="KW-1185">Reference proteome</keyword>
<evidence type="ECO:0000256" key="3">
    <source>
        <dbReference type="ARBA" id="ARBA00022676"/>
    </source>
</evidence>
<evidence type="ECO:0000256" key="5">
    <source>
        <dbReference type="ARBA" id="ARBA00022960"/>
    </source>
</evidence>
<dbReference type="UniPathway" id="UPA00219"/>
<keyword evidence="1 10" id="KW-1003">Cell membrane</keyword>
<dbReference type="GO" id="GO:0005886">
    <property type="term" value="C:plasma membrane"/>
    <property type="evidence" value="ECO:0007669"/>
    <property type="project" value="UniProtKB-SubCell"/>
</dbReference>
<evidence type="ECO:0000256" key="10">
    <source>
        <dbReference type="HAMAP-Rule" id="MF_00033"/>
    </source>
</evidence>
<gene>
    <name evidence="10" type="primary">murG</name>
    <name evidence="13" type="ORF">OLMES_4697</name>
</gene>
<dbReference type="InterPro" id="IPR006009">
    <property type="entry name" value="GlcNAc_MurG"/>
</dbReference>
<dbReference type="GO" id="GO:0008360">
    <property type="term" value="P:regulation of cell shape"/>
    <property type="evidence" value="ECO:0007669"/>
    <property type="project" value="UniProtKB-KW"/>
</dbReference>
<sequence length="367" mass="39054">MSVTSKTFLVMAGGTGGHIFPALAVARELIGRGHKVVWLGSIRGLENQIIPAEGISLHTLSVAGLRGKGWKSWLLAPFNLCLAVAQALRVLKTVKPDCVLGMGGFASGPGGLAAWLLRKPIVIHEQNAVAGMTNATLSRFAAQTLEAFPGAFAKKQVKLNRAPLVTGNPIRNSIVTIPTPENRSLAEGEVLNLLVVGGSLGAAAINAVVPKALALLEETIRPVVLHQCGKGKDQATRQAYEGMEGDIRVEPFITDMKAALEWADLVVCRSGAMTVSEIAMAGVGSIFIPYPHAVDDHQTANADYLVARGAAYCFQETELSPELLAEKLQSFHLDRERVKKMAIAARKSAHPEATEKVMNICLEACGE</sequence>
<keyword evidence="9 10" id="KW-0961">Cell wall biogenesis/degradation</keyword>
<name>A0A1Y0IDU8_9GAMM</name>
<comment type="similarity">
    <text evidence="10">Belongs to the glycosyltransferase 28 family. MurG subfamily.</text>
</comment>
<dbReference type="NCBIfam" id="TIGR01133">
    <property type="entry name" value="murG"/>
    <property type="match status" value="1"/>
</dbReference>
<evidence type="ECO:0000256" key="4">
    <source>
        <dbReference type="ARBA" id="ARBA00022679"/>
    </source>
</evidence>
<dbReference type="GO" id="GO:0051301">
    <property type="term" value="P:cell division"/>
    <property type="evidence" value="ECO:0007669"/>
    <property type="project" value="UniProtKB-KW"/>
</dbReference>
<dbReference type="HAMAP" id="MF_00033">
    <property type="entry name" value="MurG"/>
    <property type="match status" value="1"/>
</dbReference>
<dbReference type="Proteomes" id="UP000196027">
    <property type="component" value="Chromosome"/>
</dbReference>
<accession>A0A1Y0IDU8</accession>
<comment type="function">
    <text evidence="10">Cell wall formation. Catalyzes the transfer of a GlcNAc subunit on undecaprenyl-pyrophosphoryl-MurNAc-pentapeptide (lipid intermediate I) to form undecaprenyl-pyrophosphoryl-MurNAc-(pentapeptide)GlcNAc (lipid intermediate II).</text>
</comment>
<evidence type="ECO:0000256" key="6">
    <source>
        <dbReference type="ARBA" id="ARBA00022984"/>
    </source>
</evidence>
<evidence type="ECO:0000313" key="13">
    <source>
        <dbReference type="EMBL" id="ARU58692.1"/>
    </source>
</evidence>
<dbReference type="PANTHER" id="PTHR21015:SF22">
    <property type="entry name" value="GLYCOSYLTRANSFERASE"/>
    <property type="match status" value="1"/>
</dbReference>
<dbReference type="CDD" id="cd03785">
    <property type="entry name" value="GT28_MurG"/>
    <property type="match status" value="1"/>
</dbReference>
<dbReference type="RefSeq" id="WP_087463441.1">
    <property type="nucleotide sequence ID" value="NZ_CP021425.1"/>
</dbReference>
<keyword evidence="4 10" id="KW-0808">Transferase</keyword>
<comment type="subcellular location">
    <subcellularLocation>
        <location evidence="10">Cell membrane</location>
        <topology evidence="10">Peripheral membrane protein</topology>
        <orientation evidence="10">Cytoplasmic side</orientation>
    </subcellularLocation>
</comment>
<organism evidence="13 14">
    <name type="scientific">Oleiphilus messinensis</name>
    <dbReference type="NCBI Taxonomy" id="141451"/>
    <lineage>
        <taxon>Bacteria</taxon>
        <taxon>Pseudomonadati</taxon>
        <taxon>Pseudomonadota</taxon>
        <taxon>Gammaproteobacteria</taxon>
        <taxon>Oceanospirillales</taxon>
        <taxon>Oleiphilaceae</taxon>
        <taxon>Oleiphilus</taxon>
    </lineage>
</organism>
<evidence type="ECO:0000259" key="11">
    <source>
        <dbReference type="Pfam" id="PF03033"/>
    </source>
</evidence>
<comment type="catalytic activity">
    <reaction evidence="10">
        <text>di-trans,octa-cis-undecaprenyl diphospho-N-acetyl-alpha-D-muramoyl-L-alanyl-D-glutamyl-meso-2,6-diaminopimeloyl-D-alanyl-D-alanine + UDP-N-acetyl-alpha-D-glucosamine = di-trans,octa-cis-undecaprenyl diphospho-[N-acetyl-alpha-D-glucosaminyl-(1-&gt;4)]-N-acetyl-alpha-D-muramoyl-L-alanyl-D-glutamyl-meso-2,6-diaminopimeloyl-D-alanyl-D-alanine + UDP + H(+)</text>
        <dbReference type="Rhea" id="RHEA:31227"/>
        <dbReference type="ChEBI" id="CHEBI:15378"/>
        <dbReference type="ChEBI" id="CHEBI:57705"/>
        <dbReference type="ChEBI" id="CHEBI:58223"/>
        <dbReference type="ChEBI" id="CHEBI:61387"/>
        <dbReference type="ChEBI" id="CHEBI:61388"/>
        <dbReference type="EC" id="2.4.1.227"/>
    </reaction>
</comment>
<feature type="binding site" evidence="10">
    <location>
        <position position="253"/>
    </location>
    <ligand>
        <name>UDP-N-acetyl-alpha-D-glucosamine</name>
        <dbReference type="ChEBI" id="CHEBI:57705"/>
    </ligand>
</feature>
<dbReference type="SUPFAM" id="SSF53756">
    <property type="entry name" value="UDP-Glycosyltransferase/glycogen phosphorylase"/>
    <property type="match status" value="1"/>
</dbReference>
<feature type="domain" description="Glycosyl transferase family 28 C-terminal" evidence="12">
    <location>
        <begin position="193"/>
        <end position="355"/>
    </location>
</feature>
<comment type="pathway">
    <text evidence="10">Cell wall biogenesis; peptidoglycan biosynthesis.</text>
</comment>
<keyword evidence="7 10" id="KW-0472">Membrane</keyword>
<evidence type="ECO:0000256" key="1">
    <source>
        <dbReference type="ARBA" id="ARBA00022475"/>
    </source>
</evidence>
<dbReference type="GO" id="GO:0009252">
    <property type="term" value="P:peptidoglycan biosynthetic process"/>
    <property type="evidence" value="ECO:0007669"/>
    <property type="project" value="UniProtKB-UniRule"/>
</dbReference>
<reference evidence="13 14" key="1">
    <citation type="submission" date="2017-05" db="EMBL/GenBank/DDBJ databases">
        <title>Genomic insights into alkan degradation activity of Oleiphilus messinensis.</title>
        <authorList>
            <person name="Kozyavkin S.A."/>
            <person name="Slesarev A.I."/>
            <person name="Golyshin P.N."/>
            <person name="Korzhenkov A."/>
            <person name="Golyshina O.N."/>
            <person name="Toshchakov S.V."/>
        </authorList>
    </citation>
    <scope>NUCLEOTIDE SEQUENCE [LARGE SCALE GENOMIC DNA]</scope>
    <source>
        <strain evidence="13 14">ME102</strain>
    </source>
</reference>
<dbReference type="PANTHER" id="PTHR21015">
    <property type="entry name" value="UDP-N-ACETYLGLUCOSAMINE--N-ACETYLMURAMYL-(PENTAPEPTIDE) PYROPHOSPHORYL-UNDECAPRENOL N-ACETYLGLUCOSAMINE TRANSFERASE 1"/>
    <property type="match status" value="1"/>
</dbReference>
<dbReference type="InterPro" id="IPR007235">
    <property type="entry name" value="Glyco_trans_28_C"/>
</dbReference>
<feature type="binding site" evidence="10">
    <location>
        <position position="199"/>
    </location>
    <ligand>
        <name>UDP-N-acetyl-alpha-D-glucosamine</name>
        <dbReference type="ChEBI" id="CHEBI:57705"/>
    </ligand>
</feature>
<dbReference type="Pfam" id="PF04101">
    <property type="entry name" value="Glyco_tran_28_C"/>
    <property type="match status" value="1"/>
</dbReference>
<dbReference type="OrthoDB" id="9808936at2"/>
<comment type="caution">
    <text evidence="10">Lacks conserved residue(s) required for the propagation of feature annotation.</text>
</comment>
<dbReference type="InterPro" id="IPR004276">
    <property type="entry name" value="GlycoTrans_28_N"/>
</dbReference>
<evidence type="ECO:0000256" key="8">
    <source>
        <dbReference type="ARBA" id="ARBA00023306"/>
    </source>
</evidence>
<feature type="binding site" evidence="10">
    <location>
        <position position="127"/>
    </location>
    <ligand>
        <name>UDP-N-acetyl-alpha-D-glucosamine</name>
        <dbReference type="ChEBI" id="CHEBI:57705"/>
    </ligand>
</feature>
<dbReference type="Pfam" id="PF03033">
    <property type="entry name" value="Glyco_transf_28"/>
    <property type="match status" value="1"/>
</dbReference>
<dbReference type="EC" id="2.4.1.227" evidence="10"/>